<dbReference type="GO" id="GO:0016020">
    <property type="term" value="C:membrane"/>
    <property type="evidence" value="ECO:0007669"/>
    <property type="project" value="InterPro"/>
</dbReference>
<organism evidence="3 4">
    <name type="scientific">Flavobacterium aurantiibacter</name>
    <dbReference type="NCBI Taxonomy" id="2023067"/>
    <lineage>
        <taxon>Bacteria</taxon>
        <taxon>Pseudomonadati</taxon>
        <taxon>Bacteroidota</taxon>
        <taxon>Flavobacteriia</taxon>
        <taxon>Flavobacteriales</taxon>
        <taxon>Flavobacteriaceae</taxon>
        <taxon>Flavobacterium</taxon>
    </lineage>
</organism>
<gene>
    <name evidence="3" type="ORF">CHX27_08055</name>
</gene>
<evidence type="ECO:0000313" key="3">
    <source>
        <dbReference type="EMBL" id="OYQ44250.1"/>
    </source>
</evidence>
<comment type="caution">
    <text evidence="3">The sequence shown here is derived from an EMBL/GenBank/DDBJ whole genome shotgun (WGS) entry which is preliminary data.</text>
</comment>
<dbReference type="Pfam" id="PF01531">
    <property type="entry name" value="Glyco_transf_11"/>
    <property type="match status" value="1"/>
</dbReference>
<evidence type="ECO:0000256" key="2">
    <source>
        <dbReference type="ARBA" id="ARBA00022679"/>
    </source>
</evidence>
<dbReference type="PANTHER" id="PTHR11927:SF9">
    <property type="entry name" value="L-FUCOSYLTRANSFERASE"/>
    <property type="match status" value="1"/>
</dbReference>
<proteinExistence type="predicted"/>
<evidence type="ECO:0000313" key="4">
    <source>
        <dbReference type="Proteomes" id="UP000216035"/>
    </source>
</evidence>
<dbReference type="GO" id="GO:0005975">
    <property type="term" value="P:carbohydrate metabolic process"/>
    <property type="evidence" value="ECO:0007669"/>
    <property type="project" value="InterPro"/>
</dbReference>
<accession>A0A255ZU21</accession>
<dbReference type="OrthoDB" id="9794601at2"/>
<dbReference type="CDD" id="cd11301">
    <property type="entry name" value="Fut1_Fut2_like"/>
    <property type="match status" value="1"/>
</dbReference>
<dbReference type="AlphaFoldDB" id="A0A255ZU21"/>
<name>A0A255ZU21_9FLAO</name>
<reference evidence="3 4" key="1">
    <citation type="submission" date="2017-07" db="EMBL/GenBank/DDBJ databases">
        <title>Flavobacterium cyanobacteriorum sp. nov., isolated from cyanobacterial aggregates in a eutrophic lake.</title>
        <authorList>
            <person name="Cai H."/>
        </authorList>
    </citation>
    <scope>NUCLEOTIDE SEQUENCE [LARGE SCALE GENOMIC DNA]</scope>
    <source>
        <strain evidence="3 4">TH167</strain>
    </source>
</reference>
<dbReference type="InterPro" id="IPR002516">
    <property type="entry name" value="Glyco_trans_11"/>
</dbReference>
<evidence type="ECO:0008006" key="5">
    <source>
        <dbReference type="Google" id="ProtNLM"/>
    </source>
</evidence>
<keyword evidence="2" id="KW-0808">Transferase</keyword>
<keyword evidence="4" id="KW-1185">Reference proteome</keyword>
<keyword evidence="1" id="KW-0328">Glycosyltransferase</keyword>
<evidence type="ECO:0000256" key="1">
    <source>
        <dbReference type="ARBA" id="ARBA00022676"/>
    </source>
</evidence>
<dbReference type="PANTHER" id="PTHR11927">
    <property type="entry name" value="GALACTOSIDE 2-L-FUCOSYLTRANSFERASE"/>
    <property type="match status" value="1"/>
</dbReference>
<sequence>MARIYCFRFECKRNDSQAFFFRKYGSKLFEVTAMITFSQLEKKGNLGNQLFQIASTMGIAIRNNQDFAFPKWSHQHAFLNELPVLERPIPERFSEPNFGYRDYSFEKDADLFGYFQSELFFDVLKTKHYFTFKPDFVTHIKQKLQKCFEKEVVLISIRRGDFVNHPDYYQLPISYYLLALLTEFPDWESKNLLVCSDDLAYAKFHFDFLPNVFFPDGLSGLEQLAAASLAKHFIISNSTFSWWSAWFGAKNGGKIIRPLHNFTDEKRARDNDADYYPKRWQIFEPAAQKLDLAGTTLQLESENLLWKQYLERWFCNFSTSAHTAAAERSLSKYFLPPFALYYICQKKHIDYSLFKVLKISRFYDKDSFLRMSDFGFYTLGFNTSVARFSAELCSDSNHPISIKVAEFGGIFATRYIRKYYFRTAMIFVKSNIKKMLKFLKIICI</sequence>
<protein>
    <recommendedName>
        <fullName evidence="5">Alpha-1,2-fucosyltransferase</fullName>
    </recommendedName>
</protein>
<dbReference type="GO" id="GO:0008107">
    <property type="term" value="F:galactoside 2-alpha-L-fucosyltransferase activity"/>
    <property type="evidence" value="ECO:0007669"/>
    <property type="project" value="InterPro"/>
</dbReference>
<dbReference type="Proteomes" id="UP000216035">
    <property type="component" value="Unassembled WGS sequence"/>
</dbReference>
<dbReference type="EMBL" id="NOXX01000194">
    <property type="protein sequence ID" value="OYQ44250.1"/>
    <property type="molecule type" value="Genomic_DNA"/>
</dbReference>